<accession>A0ABT7W6U5</accession>
<evidence type="ECO:0000256" key="4">
    <source>
        <dbReference type="ARBA" id="ARBA00022741"/>
    </source>
</evidence>
<dbReference type="InterPro" id="IPR019591">
    <property type="entry name" value="Mrp/NBP35_ATP-bd"/>
</dbReference>
<evidence type="ECO:0000256" key="5">
    <source>
        <dbReference type="ARBA" id="ARBA00022840"/>
    </source>
</evidence>
<proteinExistence type="inferred from homology"/>
<dbReference type="PROSITE" id="PS01215">
    <property type="entry name" value="MRP"/>
    <property type="match status" value="1"/>
</dbReference>
<evidence type="ECO:0000313" key="11">
    <source>
        <dbReference type="Proteomes" id="UP001175604"/>
    </source>
</evidence>
<gene>
    <name evidence="10" type="primary">apbC</name>
    <name evidence="10" type="ORF">QUC21_17890</name>
</gene>
<comment type="subunit">
    <text evidence="8">Homodimer.</text>
</comment>
<evidence type="ECO:0000256" key="3">
    <source>
        <dbReference type="ARBA" id="ARBA00022723"/>
    </source>
</evidence>
<keyword evidence="6 8" id="KW-0408">Iron</keyword>
<dbReference type="NCBIfam" id="NF008669">
    <property type="entry name" value="PRK11670.1"/>
    <property type="match status" value="1"/>
</dbReference>
<dbReference type="Gene3D" id="3.30.300.130">
    <property type="entry name" value="Fe-S cluster assembly (FSCA)"/>
    <property type="match status" value="1"/>
</dbReference>
<dbReference type="Pfam" id="PF10609">
    <property type="entry name" value="ParA"/>
    <property type="match status" value="1"/>
</dbReference>
<name>A0ABT7W6U5_9BORD</name>
<protein>
    <recommendedName>
        <fullName evidence="8">Iron-sulfur cluster carrier protein</fullName>
    </recommendedName>
</protein>
<sequence length="373" mass="39053">MPFADSQHKDPMVASDTLLQALQAVIDPNTGKPLAGPRAVKNLQIDGADVAFDVELGYPAKSQIPALRNALIAAARGVPGVGNVSVNLRTAIAAHAVQRGIALLPNVKNVIAVASGKGGVGKSTTAVNLALALAAEGARVGLLDADIYGPSQSLMMGIDARPQSEDGKTMEPLENYGVQVMSIGFLVDADEAMIWRGPMAVQALEQLLRQTNWKDLDYLVIDMPPGTGDIHLTLSQKVPVTGAVIVTTPQDIALLDARKGVKMFEKVGVPILGVVENMAVHVCSQCGHAEHIFGAGGGRKMAADYNLAYLGALPLDINIRLQADSGQPSVVADPDGEVAGLYKAVARQVAISVADMSKDYSSKLSSIAISRER</sequence>
<dbReference type="Proteomes" id="UP001175604">
    <property type="component" value="Unassembled WGS sequence"/>
</dbReference>
<feature type="domain" description="MIP18 family-like" evidence="9">
    <location>
        <begin position="16"/>
        <end position="86"/>
    </location>
</feature>
<comment type="similarity">
    <text evidence="1">In the N-terminal section; belongs to the MIP18 family.</text>
</comment>
<evidence type="ECO:0000256" key="8">
    <source>
        <dbReference type="HAMAP-Rule" id="MF_02040"/>
    </source>
</evidence>
<comment type="similarity">
    <text evidence="2">In the C-terminal section; belongs to the Mrp/NBP35 ATP-binding proteins family.</text>
</comment>
<dbReference type="CDD" id="cd02037">
    <property type="entry name" value="Mrp_NBP35"/>
    <property type="match status" value="1"/>
</dbReference>
<dbReference type="Gene3D" id="3.40.50.300">
    <property type="entry name" value="P-loop containing nucleotide triphosphate hydrolases"/>
    <property type="match status" value="1"/>
</dbReference>
<evidence type="ECO:0000259" key="9">
    <source>
        <dbReference type="Pfam" id="PF01883"/>
    </source>
</evidence>
<keyword evidence="3 8" id="KW-0479">Metal-binding</keyword>
<evidence type="ECO:0000256" key="7">
    <source>
        <dbReference type="ARBA" id="ARBA00023014"/>
    </source>
</evidence>
<dbReference type="InterPro" id="IPR033756">
    <property type="entry name" value="YlxH/NBP35"/>
</dbReference>
<keyword evidence="4 8" id="KW-0547">Nucleotide-binding</keyword>
<evidence type="ECO:0000256" key="1">
    <source>
        <dbReference type="ARBA" id="ARBA00007352"/>
    </source>
</evidence>
<evidence type="ECO:0000256" key="6">
    <source>
        <dbReference type="ARBA" id="ARBA00023004"/>
    </source>
</evidence>
<dbReference type="InterPro" id="IPR027417">
    <property type="entry name" value="P-loop_NTPase"/>
</dbReference>
<dbReference type="InterPro" id="IPR000808">
    <property type="entry name" value="Mrp-like_CS"/>
</dbReference>
<dbReference type="PANTHER" id="PTHR42961:SF2">
    <property type="entry name" value="IRON-SULFUR PROTEIN NUBPL"/>
    <property type="match status" value="1"/>
</dbReference>
<dbReference type="RefSeq" id="WP_289786316.1">
    <property type="nucleotide sequence ID" value="NZ_JAUDJE010000017.1"/>
</dbReference>
<organism evidence="10 11">
    <name type="scientific">Bordetella petrii</name>
    <dbReference type="NCBI Taxonomy" id="94624"/>
    <lineage>
        <taxon>Bacteria</taxon>
        <taxon>Pseudomonadati</taxon>
        <taxon>Pseudomonadota</taxon>
        <taxon>Betaproteobacteria</taxon>
        <taxon>Burkholderiales</taxon>
        <taxon>Alcaligenaceae</taxon>
        <taxon>Bordetella</taxon>
    </lineage>
</organism>
<dbReference type="HAMAP" id="MF_02040">
    <property type="entry name" value="Mrp_NBP35"/>
    <property type="match status" value="1"/>
</dbReference>
<dbReference type="InterPro" id="IPR034904">
    <property type="entry name" value="FSCA_dom_sf"/>
</dbReference>
<keyword evidence="11" id="KW-1185">Reference proteome</keyword>
<reference evidence="10" key="1">
    <citation type="submission" date="2023-06" db="EMBL/GenBank/DDBJ databases">
        <title>full genome analysis of Phenantherene degrader P3.</title>
        <authorList>
            <person name="Akbar A."/>
            <person name="Rahmeh R."/>
            <person name="Kishk M."/>
        </authorList>
    </citation>
    <scope>NUCLEOTIDE SEQUENCE</scope>
    <source>
        <strain evidence="10">P3</strain>
    </source>
</reference>
<keyword evidence="7 8" id="KW-0411">Iron-sulfur</keyword>
<evidence type="ECO:0000256" key="2">
    <source>
        <dbReference type="ARBA" id="ARBA00008205"/>
    </source>
</evidence>
<dbReference type="Pfam" id="PF01883">
    <property type="entry name" value="FeS_assembly_P"/>
    <property type="match status" value="1"/>
</dbReference>
<feature type="binding site" evidence="8">
    <location>
        <begin position="116"/>
        <end position="123"/>
    </location>
    <ligand>
        <name>ATP</name>
        <dbReference type="ChEBI" id="CHEBI:30616"/>
    </ligand>
</feature>
<keyword evidence="8" id="KW-0378">Hydrolase</keyword>
<comment type="similarity">
    <text evidence="8">Belongs to the Mrp/NBP35 ATP-binding proteins family.</text>
</comment>
<comment type="function">
    <text evidence="8">Binds and transfers iron-sulfur (Fe-S) clusters to target apoproteins. Can hydrolyze ATP.</text>
</comment>
<comment type="caution">
    <text evidence="10">The sequence shown here is derived from an EMBL/GenBank/DDBJ whole genome shotgun (WGS) entry which is preliminary data.</text>
</comment>
<dbReference type="InterPro" id="IPR044304">
    <property type="entry name" value="NUBPL-like"/>
</dbReference>
<dbReference type="EMBL" id="JAUDJE010000017">
    <property type="protein sequence ID" value="MDM9560913.1"/>
    <property type="molecule type" value="Genomic_DNA"/>
</dbReference>
<dbReference type="SUPFAM" id="SSF117916">
    <property type="entry name" value="Fe-S cluster assembly (FSCA) domain-like"/>
    <property type="match status" value="1"/>
</dbReference>
<keyword evidence="5 8" id="KW-0067">ATP-binding</keyword>
<dbReference type="InterPro" id="IPR002744">
    <property type="entry name" value="MIP18-like"/>
</dbReference>
<evidence type="ECO:0000313" key="10">
    <source>
        <dbReference type="EMBL" id="MDM9560913.1"/>
    </source>
</evidence>
<dbReference type="SUPFAM" id="SSF52540">
    <property type="entry name" value="P-loop containing nucleoside triphosphate hydrolases"/>
    <property type="match status" value="1"/>
</dbReference>
<dbReference type="PANTHER" id="PTHR42961">
    <property type="entry name" value="IRON-SULFUR PROTEIN NUBPL"/>
    <property type="match status" value="1"/>
</dbReference>